<proteinExistence type="predicted"/>
<evidence type="ECO:0000313" key="2">
    <source>
        <dbReference type="Proteomes" id="UP000266841"/>
    </source>
</evidence>
<gene>
    <name evidence="1" type="ORF">THAOC_35095</name>
</gene>
<name>K0R2F5_THAOC</name>
<accession>K0R2F5</accession>
<reference evidence="1 2" key="1">
    <citation type="journal article" date="2012" name="Genome Biol.">
        <title>Genome and low-iron response of an oceanic diatom adapted to chronic iron limitation.</title>
        <authorList>
            <person name="Lommer M."/>
            <person name="Specht M."/>
            <person name="Roy A.S."/>
            <person name="Kraemer L."/>
            <person name="Andreson R."/>
            <person name="Gutowska M.A."/>
            <person name="Wolf J."/>
            <person name="Bergner S.V."/>
            <person name="Schilhabel M.B."/>
            <person name="Klostermeier U.C."/>
            <person name="Beiko R.G."/>
            <person name="Rosenstiel P."/>
            <person name="Hippler M."/>
            <person name="Laroche J."/>
        </authorList>
    </citation>
    <scope>NUCLEOTIDE SEQUENCE [LARGE SCALE GENOMIC DNA]</scope>
    <source>
        <strain evidence="1 2">CCMP1005</strain>
    </source>
</reference>
<keyword evidence="2" id="KW-1185">Reference proteome</keyword>
<protein>
    <submittedName>
        <fullName evidence="1">Uncharacterized protein</fullName>
    </submittedName>
</protein>
<dbReference type="AlphaFoldDB" id="K0R2F5"/>
<dbReference type="InterPro" id="IPR011990">
    <property type="entry name" value="TPR-like_helical_dom_sf"/>
</dbReference>
<dbReference type="Proteomes" id="UP000266841">
    <property type="component" value="Unassembled WGS sequence"/>
</dbReference>
<dbReference type="EMBL" id="AGNL01047872">
    <property type="protein sequence ID" value="EJK46250.1"/>
    <property type="molecule type" value="Genomic_DNA"/>
</dbReference>
<comment type="caution">
    <text evidence="1">The sequence shown here is derived from an EMBL/GenBank/DDBJ whole genome shotgun (WGS) entry which is preliminary data.</text>
</comment>
<dbReference type="Gene3D" id="1.25.40.10">
    <property type="entry name" value="Tetratricopeptide repeat domain"/>
    <property type="match status" value="1"/>
</dbReference>
<dbReference type="OrthoDB" id="97095at2759"/>
<evidence type="ECO:0000313" key="1">
    <source>
        <dbReference type="EMBL" id="EJK46250.1"/>
    </source>
</evidence>
<dbReference type="eggNOG" id="ENOG502S6DD">
    <property type="taxonomic scope" value="Eukaryota"/>
</dbReference>
<sequence length="961" mass="108412">MVQVSKLLTNVAICEYSQKQFHLSLVFSLMAFGLGINDRAKAVFWISKSLSALGCKKEARGLAAWYCRIEPNGKTGLFRREFNLSEAEDASPSSAIAWIDGSSPSMIAVASQIDNPFFQKKENRFWLDLKEQGNKLFGEKKTEAARECYLKALSVCPFIQGLAKDTSFLTSNLGAAWLSITNSPVDMIKGALYMLAAAVIHPPNGRAWVRVSRFLKNTVDGTEFLESAVSALSECCFEIPFFSECTDCTSALKTINAELNGFKSRCKSKIKVAKISDLPTERSEDRVLDEDIANAEKAYQMYSMMAIHATGEKAEEMKKMAGPTMNRELIDYSTEFMQYCSVPEGLDKIFVRKILYRSYVSDRLHPWLHAMGWRLSWTEDGTTGDLSSALMDSDDLLKRWHGTASIDKIVNHPEIYAKVGAIVDIRELKPPTSYDSRIRSNFVNCPHRREVFYRGTTHLAIGFNDLNSLINCVWMDTSEAEYIGQPFRFVGIEMNPFNIAKSLVVTEMLSKPDVPLTNVLQVWYSTVWSTATLRHFKISIQAVLDKNEKGLSPHRCDSWRENGMYVARNVSDLKVRSYLYHWLSVESMSYKEARRQFIKWLDIVVNENIKMFHQISSCKRRKDRIALAHYCLTGEVFGAQFKPDSTNAVASPTFFQCPDGSPPLDEESIFNTFSIEDIMDSFNKDRSMNIVQTFESRVTHLLGSLRSKLVQGHVTVELYAGIVKPLSERDGHDIVKFIAAKVKPYSIGWSNVIDYMPLDKLHELGRAMSSHGDVAHYAYSMNWPTETYGANIFDYQMRNNFEAANNILDLALGENFGGNNVAENNVFQLCAVAAGADSLFYCPDWDTPMNSTSYVACQMTKDSWVEYFFQKAGAPKTRERCSGQRRGLSGFAECPLYADGSIDWVGPWPPGPQATFDAPTLPTIIDLSAPMCARLMCDWAVFDFHMAFSTPKKRKLRKSDT</sequence>
<organism evidence="1 2">
    <name type="scientific">Thalassiosira oceanica</name>
    <name type="common">Marine diatom</name>
    <dbReference type="NCBI Taxonomy" id="159749"/>
    <lineage>
        <taxon>Eukaryota</taxon>
        <taxon>Sar</taxon>
        <taxon>Stramenopiles</taxon>
        <taxon>Ochrophyta</taxon>
        <taxon>Bacillariophyta</taxon>
        <taxon>Coscinodiscophyceae</taxon>
        <taxon>Thalassiosirophycidae</taxon>
        <taxon>Thalassiosirales</taxon>
        <taxon>Thalassiosiraceae</taxon>
        <taxon>Thalassiosira</taxon>
    </lineage>
</organism>